<evidence type="ECO:0000313" key="1">
    <source>
        <dbReference type="EMBL" id="KAH3730705.1"/>
    </source>
</evidence>
<gene>
    <name evidence="1" type="ORF">DPMN_056697</name>
</gene>
<protein>
    <submittedName>
        <fullName evidence="1">Uncharacterized protein</fullName>
    </submittedName>
</protein>
<reference evidence="1" key="2">
    <citation type="submission" date="2020-11" db="EMBL/GenBank/DDBJ databases">
        <authorList>
            <person name="McCartney M.A."/>
            <person name="Auch B."/>
            <person name="Kono T."/>
            <person name="Mallez S."/>
            <person name="Becker A."/>
            <person name="Gohl D.M."/>
            <person name="Silverstein K.A.T."/>
            <person name="Koren S."/>
            <person name="Bechman K.B."/>
            <person name="Herman A."/>
            <person name="Abrahante J.E."/>
            <person name="Garbe J."/>
        </authorList>
    </citation>
    <scope>NUCLEOTIDE SEQUENCE</scope>
    <source>
        <strain evidence="1">Duluth1</strain>
        <tissue evidence="1">Whole animal</tissue>
    </source>
</reference>
<comment type="caution">
    <text evidence="1">The sequence shown here is derived from an EMBL/GenBank/DDBJ whole genome shotgun (WGS) entry which is preliminary data.</text>
</comment>
<dbReference type="AlphaFoldDB" id="A0A9D4HTV0"/>
<sequence>MDRSKPVVIVRGIAQPLNTLYVFSARDSSTAYQPLINRYQPLINHCAMDRSPTVVIVHQPVSNHLTTSDQSLINNCCHSINPWCHIVLDASTTDQLLINRWCFYLRGIHQPLEVADRMLEGGFAATVVDSGVMAVLPVQLVVRDKQPKRQHDLPDKKQSRFYSFKRSTAAKQLIDGVAVADDNRQNFVINNTYNLRDLSR</sequence>
<dbReference type="Proteomes" id="UP000828390">
    <property type="component" value="Unassembled WGS sequence"/>
</dbReference>
<organism evidence="1 2">
    <name type="scientific">Dreissena polymorpha</name>
    <name type="common">Zebra mussel</name>
    <name type="synonym">Mytilus polymorpha</name>
    <dbReference type="NCBI Taxonomy" id="45954"/>
    <lineage>
        <taxon>Eukaryota</taxon>
        <taxon>Metazoa</taxon>
        <taxon>Spiralia</taxon>
        <taxon>Lophotrochozoa</taxon>
        <taxon>Mollusca</taxon>
        <taxon>Bivalvia</taxon>
        <taxon>Autobranchia</taxon>
        <taxon>Heteroconchia</taxon>
        <taxon>Euheterodonta</taxon>
        <taxon>Imparidentia</taxon>
        <taxon>Neoheterodontei</taxon>
        <taxon>Myida</taxon>
        <taxon>Dreissenoidea</taxon>
        <taxon>Dreissenidae</taxon>
        <taxon>Dreissena</taxon>
    </lineage>
</organism>
<reference evidence="1" key="1">
    <citation type="journal article" date="2019" name="bioRxiv">
        <title>The Genome of the Zebra Mussel, Dreissena polymorpha: A Resource for Invasive Species Research.</title>
        <authorList>
            <person name="McCartney M.A."/>
            <person name="Auch B."/>
            <person name="Kono T."/>
            <person name="Mallez S."/>
            <person name="Zhang Y."/>
            <person name="Obille A."/>
            <person name="Becker A."/>
            <person name="Abrahante J.E."/>
            <person name="Garbe J."/>
            <person name="Badalamenti J.P."/>
            <person name="Herman A."/>
            <person name="Mangelson H."/>
            <person name="Liachko I."/>
            <person name="Sullivan S."/>
            <person name="Sone E.D."/>
            <person name="Koren S."/>
            <person name="Silverstein K.A.T."/>
            <person name="Beckman K.B."/>
            <person name="Gohl D.M."/>
        </authorList>
    </citation>
    <scope>NUCLEOTIDE SEQUENCE</scope>
    <source>
        <strain evidence="1">Duluth1</strain>
        <tissue evidence="1">Whole animal</tissue>
    </source>
</reference>
<dbReference type="EMBL" id="JAIWYP010000012">
    <property type="protein sequence ID" value="KAH3730705.1"/>
    <property type="molecule type" value="Genomic_DNA"/>
</dbReference>
<keyword evidence="2" id="KW-1185">Reference proteome</keyword>
<evidence type="ECO:0000313" key="2">
    <source>
        <dbReference type="Proteomes" id="UP000828390"/>
    </source>
</evidence>
<accession>A0A9D4HTV0</accession>
<proteinExistence type="predicted"/>
<name>A0A9D4HTV0_DREPO</name>